<keyword evidence="2" id="KW-1185">Reference proteome</keyword>
<name>A0ABN7WJW4_GIGMA</name>
<accession>A0ABN7WJW4</accession>
<sequence length="119" mass="13757">VINKDKDGNCEYRALAVSLGRTNNNYKKINKEISWKDDPCAFEYWMRISQMDDIIANTYQGPLYFFTTSESYFYFISQPLNRNEALAIAFVNNNYYVAIVLKPGAPVLQLLIYSCNSLL</sequence>
<protein>
    <submittedName>
        <fullName evidence="1">26538_t:CDS:1</fullName>
    </submittedName>
</protein>
<dbReference type="Proteomes" id="UP000789901">
    <property type="component" value="Unassembled WGS sequence"/>
</dbReference>
<gene>
    <name evidence="1" type="ORF">GMARGA_LOCUS31912</name>
</gene>
<evidence type="ECO:0000313" key="2">
    <source>
        <dbReference type="Proteomes" id="UP000789901"/>
    </source>
</evidence>
<feature type="non-terminal residue" evidence="1">
    <location>
        <position position="1"/>
    </location>
</feature>
<organism evidence="1 2">
    <name type="scientific">Gigaspora margarita</name>
    <dbReference type="NCBI Taxonomy" id="4874"/>
    <lineage>
        <taxon>Eukaryota</taxon>
        <taxon>Fungi</taxon>
        <taxon>Fungi incertae sedis</taxon>
        <taxon>Mucoromycota</taxon>
        <taxon>Glomeromycotina</taxon>
        <taxon>Glomeromycetes</taxon>
        <taxon>Diversisporales</taxon>
        <taxon>Gigasporaceae</taxon>
        <taxon>Gigaspora</taxon>
    </lineage>
</organism>
<proteinExistence type="predicted"/>
<comment type="caution">
    <text evidence="1">The sequence shown here is derived from an EMBL/GenBank/DDBJ whole genome shotgun (WGS) entry which is preliminary data.</text>
</comment>
<evidence type="ECO:0000313" key="1">
    <source>
        <dbReference type="EMBL" id="CAG8834162.1"/>
    </source>
</evidence>
<dbReference type="EMBL" id="CAJVQB010048785">
    <property type="protein sequence ID" value="CAG8834162.1"/>
    <property type="molecule type" value="Genomic_DNA"/>
</dbReference>
<reference evidence="1 2" key="1">
    <citation type="submission" date="2021-06" db="EMBL/GenBank/DDBJ databases">
        <authorList>
            <person name="Kallberg Y."/>
            <person name="Tangrot J."/>
            <person name="Rosling A."/>
        </authorList>
    </citation>
    <scope>NUCLEOTIDE SEQUENCE [LARGE SCALE GENOMIC DNA]</scope>
    <source>
        <strain evidence="1 2">120-4 pot B 10/14</strain>
    </source>
</reference>